<accession>A0A251XMQ2</accession>
<keyword evidence="2" id="KW-1185">Reference proteome</keyword>
<protein>
    <submittedName>
        <fullName evidence="1">Uncharacterized protein</fullName>
    </submittedName>
</protein>
<proteinExistence type="predicted"/>
<dbReference type="Proteomes" id="UP000195062">
    <property type="component" value="Unassembled WGS sequence"/>
</dbReference>
<sequence length="61" mass="6647">MAVTPPLTHDPDAMERMTTGRLVHLTTAGVSVVVELPVDALPRIVHWGARSVRCPTRSWAS</sequence>
<evidence type="ECO:0000313" key="1">
    <source>
        <dbReference type="EMBL" id="OUE04493.1"/>
    </source>
</evidence>
<organism evidence="1 2">
    <name type="scientific">Clavibacter michiganensis subsp. michiganensis</name>
    <dbReference type="NCBI Taxonomy" id="33013"/>
    <lineage>
        <taxon>Bacteria</taxon>
        <taxon>Bacillati</taxon>
        <taxon>Actinomycetota</taxon>
        <taxon>Actinomycetes</taxon>
        <taxon>Micrococcales</taxon>
        <taxon>Microbacteriaceae</taxon>
        <taxon>Clavibacter</taxon>
    </lineage>
</organism>
<gene>
    <name evidence="1" type="ORF">CMMCAS07_06075</name>
</gene>
<evidence type="ECO:0000313" key="2">
    <source>
        <dbReference type="Proteomes" id="UP000195062"/>
    </source>
</evidence>
<name>A0A251XMQ2_CLAMM</name>
<reference evidence="1 2" key="1">
    <citation type="submission" date="2016-08" db="EMBL/GenBank/DDBJ databases">
        <title>Genome sequence of Clavibacter michiganensis subsp. michiganensis strain CASJ007.</title>
        <authorList>
            <person name="Thapa S.P."/>
            <person name="Coaker G."/>
        </authorList>
    </citation>
    <scope>NUCLEOTIDE SEQUENCE [LARGE SCALE GENOMIC DNA]</scope>
    <source>
        <strain evidence="1">CASJ007</strain>
    </source>
</reference>
<comment type="caution">
    <text evidence="1">The sequence shown here is derived from an EMBL/GenBank/DDBJ whole genome shotgun (WGS) entry which is preliminary data.</text>
</comment>
<dbReference type="AlphaFoldDB" id="A0A251XMQ2"/>
<dbReference type="EMBL" id="MDHH01000001">
    <property type="protein sequence ID" value="OUE04493.1"/>
    <property type="molecule type" value="Genomic_DNA"/>
</dbReference>